<protein>
    <submittedName>
        <fullName evidence="3">Helix-turn-helix transcriptional regulator</fullName>
    </submittedName>
</protein>
<proteinExistence type="predicted"/>
<keyword evidence="4" id="KW-1185">Reference proteome</keyword>
<dbReference type="PANTHER" id="PTHR46558">
    <property type="entry name" value="TRACRIPTIONAL REGULATORY PROTEIN-RELATED-RELATED"/>
    <property type="match status" value="1"/>
</dbReference>
<dbReference type="PROSITE" id="PS50943">
    <property type="entry name" value="HTH_CROC1"/>
    <property type="match status" value="1"/>
</dbReference>
<evidence type="ECO:0000313" key="4">
    <source>
        <dbReference type="Proteomes" id="UP000671862"/>
    </source>
</evidence>
<sequence>MRHEEVKKILFEKNEELKRLYNERKPLINFIHEIIEMRYKKNLSQEDLANILGTSRTNISRIERGKQNLSYKMMFKIVSALGGDLFITAKGNDVIKLTDESKKVLETLLKRYNKPKEQIIEVSLKMLLERIRSYELSEKVSQPEIEGYIDEKIPELEDELCLLS</sequence>
<feature type="domain" description="HTH cro/C1-type" evidence="2">
    <location>
        <begin position="34"/>
        <end position="86"/>
    </location>
</feature>
<dbReference type="SUPFAM" id="SSF47413">
    <property type="entry name" value="lambda repressor-like DNA-binding domains"/>
    <property type="match status" value="1"/>
</dbReference>
<dbReference type="PANTHER" id="PTHR46558:SF4">
    <property type="entry name" value="DNA-BIDING PHAGE PROTEIN"/>
    <property type="match status" value="1"/>
</dbReference>
<evidence type="ECO:0000259" key="2">
    <source>
        <dbReference type="PROSITE" id="PS50943"/>
    </source>
</evidence>
<dbReference type="SMART" id="SM00530">
    <property type="entry name" value="HTH_XRE"/>
    <property type="match status" value="1"/>
</dbReference>
<dbReference type="InterPro" id="IPR001387">
    <property type="entry name" value="Cro/C1-type_HTH"/>
</dbReference>
<dbReference type="Gene3D" id="1.10.260.40">
    <property type="entry name" value="lambda repressor-like DNA-binding domains"/>
    <property type="match status" value="1"/>
</dbReference>
<dbReference type="InterPro" id="IPR010982">
    <property type="entry name" value="Lambda_DNA-bd_dom_sf"/>
</dbReference>
<evidence type="ECO:0000256" key="1">
    <source>
        <dbReference type="ARBA" id="ARBA00023125"/>
    </source>
</evidence>
<dbReference type="RefSeq" id="WP_207567233.1">
    <property type="nucleotide sequence ID" value="NZ_CP071446.1"/>
</dbReference>
<dbReference type="CDD" id="cd00093">
    <property type="entry name" value="HTH_XRE"/>
    <property type="match status" value="1"/>
</dbReference>
<accession>A0ABX7S7E2</accession>
<dbReference type="Pfam" id="PF01381">
    <property type="entry name" value="HTH_3"/>
    <property type="match status" value="1"/>
</dbReference>
<reference evidence="3 4" key="1">
    <citation type="submission" date="2021-03" db="EMBL/GenBank/DDBJ databases">
        <title>Thermosipho ferrireducens sp.nov., an anaerobic thermophilic iron-reducing bacterium isolated from a deep-sea hydrothermal sulfide deposits.</title>
        <authorList>
            <person name="Zeng X."/>
            <person name="Chen Y."/>
            <person name="Shao Z."/>
        </authorList>
    </citation>
    <scope>NUCLEOTIDE SEQUENCE [LARGE SCALE GENOMIC DNA]</scope>
    <source>
        <strain evidence="3 4">JL129W03</strain>
    </source>
</reference>
<organism evidence="3 4">
    <name type="scientific">Thermosipho ferrireducens</name>
    <dbReference type="NCBI Taxonomy" id="2571116"/>
    <lineage>
        <taxon>Bacteria</taxon>
        <taxon>Thermotogati</taxon>
        <taxon>Thermotogota</taxon>
        <taxon>Thermotogae</taxon>
        <taxon>Thermotogales</taxon>
        <taxon>Fervidobacteriaceae</taxon>
        <taxon>Thermosipho</taxon>
    </lineage>
</organism>
<name>A0ABX7S7E2_9BACT</name>
<dbReference type="EMBL" id="CP071446">
    <property type="protein sequence ID" value="QTA38516.1"/>
    <property type="molecule type" value="Genomic_DNA"/>
</dbReference>
<evidence type="ECO:0000313" key="3">
    <source>
        <dbReference type="EMBL" id="QTA38516.1"/>
    </source>
</evidence>
<gene>
    <name evidence="3" type="ORF">JYK00_03065</name>
</gene>
<keyword evidence="1" id="KW-0238">DNA-binding</keyword>
<dbReference type="Proteomes" id="UP000671862">
    <property type="component" value="Chromosome"/>
</dbReference>